<organism evidence="13 14">
    <name type="scientific">Paludisphaera mucosa</name>
    <dbReference type="NCBI Taxonomy" id="3030827"/>
    <lineage>
        <taxon>Bacteria</taxon>
        <taxon>Pseudomonadati</taxon>
        <taxon>Planctomycetota</taxon>
        <taxon>Planctomycetia</taxon>
        <taxon>Isosphaerales</taxon>
        <taxon>Isosphaeraceae</taxon>
        <taxon>Paludisphaera</taxon>
    </lineage>
</organism>
<feature type="domain" description="PAC" evidence="12">
    <location>
        <begin position="216"/>
        <end position="270"/>
    </location>
</feature>
<feature type="domain" description="PAC" evidence="12">
    <location>
        <begin position="661"/>
        <end position="714"/>
    </location>
</feature>
<dbReference type="InterPro" id="IPR011006">
    <property type="entry name" value="CheY-like_superfamily"/>
</dbReference>
<feature type="transmembrane region" description="Helical" evidence="8">
    <location>
        <begin position="20"/>
        <end position="37"/>
    </location>
</feature>
<dbReference type="Pfam" id="PF13426">
    <property type="entry name" value="PAS_9"/>
    <property type="match status" value="3"/>
</dbReference>
<evidence type="ECO:0000313" key="13">
    <source>
        <dbReference type="EMBL" id="MDG3007357.1"/>
    </source>
</evidence>
<dbReference type="InterPro" id="IPR000014">
    <property type="entry name" value="PAS"/>
</dbReference>
<feature type="domain" description="PAS" evidence="11">
    <location>
        <begin position="444"/>
        <end position="514"/>
    </location>
</feature>
<dbReference type="Pfam" id="PF02518">
    <property type="entry name" value="HATPase_c"/>
    <property type="match status" value="1"/>
</dbReference>
<feature type="region of interest" description="Disordered" evidence="7">
    <location>
        <begin position="955"/>
        <end position="977"/>
    </location>
</feature>
<evidence type="ECO:0000256" key="1">
    <source>
        <dbReference type="ARBA" id="ARBA00000085"/>
    </source>
</evidence>
<dbReference type="Pfam" id="PF13185">
    <property type="entry name" value="GAF_2"/>
    <property type="match status" value="1"/>
</dbReference>
<feature type="compositionally biased region" description="Low complexity" evidence="7">
    <location>
        <begin position="963"/>
        <end position="977"/>
    </location>
</feature>
<keyword evidence="8" id="KW-1133">Transmembrane helix</keyword>
<dbReference type="InterPro" id="IPR003594">
    <property type="entry name" value="HATPase_dom"/>
</dbReference>
<dbReference type="CDD" id="cd17580">
    <property type="entry name" value="REC_2_DhkD-like"/>
    <property type="match status" value="1"/>
</dbReference>
<protein>
    <recommendedName>
        <fullName evidence="2">histidine kinase</fullName>
        <ecNumber evidence="2">2.7.13.3</ecNumber>
    </recommendedName>
</protein>
<dbReference type="PROSITE" id="PS50110">
    <property type="entry name" value="RESPONSE_REGULATORY"/>
    <property type="match status" value="1"/>
</dbReference>
<dbReference type="SUPFAM" id="SSF55874">
    <property type="entry name" value="ATPase domain of HSP90 chaperone/DNA topoisomerase II/histidine kinase"/>
    <property type="match status" value="1"/>
</dbReference>
<dbReference type="Gene3D" id="3.30.450.20">
    <property type="entry name" value="PAS domain"/>
    <property type="match status" value="3"/>
</dbReference>
<keyword evidence="8" id="KW-0812">Transmembrane</keyword>
<feature type="domain" description="Histidine kinase" evidence="9">
    <location>
        <begin position="732"/>
        <end position="950"/>
    </location>
</feature>
<dbReference type="PROSITE" id="PS50112">
    <property type="entry name" value="PAS"/>
    <property type="match status" value="3"/>
</dbReference>
<dbReference type="CDD" id="cd00082">
    <property type="entry name" value="HisKA"/>
    <property type="match status" value="1"/>
</dbReference>
<dbReference type="SMART" id="SM00091">
    <property type="entry name" value="PAS"/>
    <property type="match status" value="3"/>
</dbReference>
<evidence type="ECO:0000259" key="10">
    <source>
        <dbReference type="PROSITE" id="PS50110"/>
    </source>
</evidence>
<dbReference type="SMART" id="SM00065">
    <property type="entry name" value="GAF"/>
    <property type="match status" value="1"/>
</dbReference>
<dbReference type="CDD" id="cd00075">
    <property type="entry name" value="HATPase"/>
    <property type="match status" value="1"/>
</dbReference>
<dbReference type="EMBL" id="JARRAG010000002">
    <property type="protein sequence ID" value="MDG3007357.1"/>
    <property type="molecule type" value="Genomic_DNA"/>
</dbReference>
<feature type="modified residue" description="4-aspartylphosphate" evidence="6">
    <location>
        <position position="1030"/>
    </location>
</feature>
<gene>
    <name evidence="13" type="ORF">PZE19_26645</name>
</gene>
<evidence type="ECO:0000313" key="14">
    <source>
        <dbReference type="Proteomes" id="UP001216907"/>
    </source>
</evidence>
<dbReference type="Gene3D" id="3.30.565.10">
    <property type="entry name" value="Histidine kinase-like ATPase, C-terminal domain"/>
    <property type="match status" value="1"/>
</dbReference>
<dbReference type="Gene3D" id="1.10.287.130">
    <property type="match status" value="1"/>
</dbReference>
<name>A0ABT6FIE4_9BACT</name>
<dbReference type="SUPFAM" id="SSF52172">
    <property type="entry name" value="CheY-like"/>
    <property type="match status" value="1"/>
</dbReference>
<dbReference type="InterPro" id="IPR029016">
    <property type="entry name" value="GAF-like_dom_sf"/>
</dbReference>
<feature type="domain" description="PAS" evidence="11">
    <location>
        <begin position="144"/>
        <end position="189"/>
    </location>
</feature>
<dbReference type="InterPro" id="IPR001610">
    <property type="entry name" value="PAC"/>
</dbReference>
<dbReference type="SMART" id="SM00086">
    <property type="entry name" value="PAC"/>
    <property type="match status" value="3"/>
</dbReference>
<feature type="domain" description="PAS" evidence="11">
    <location>
        <begin position="586"/>
        <end position="630"/>
    </location>
</feature>
<dbReference type="Gene3D" id="3.40.50.2300">
    <property type="match status" value="1"/>
</dbReference>
<evidence type="ECO:0000259" key="11">
    <source>
        <dbReference type="PROSITE" id="PS50112"/>
    </source>
</evidence>
<comment type="catalytic activity">
    <reaction evidence="1">
        <text>ATP + protein L-histidine = ADP + protein N-phospho-L-histidine.</text>
        <dbReference type="EC" id="2.7.13.3"/>
    </reaction>
</comment>
<evidence type="ECO:0000259" key="9">
    <source>
        <dbReference type="PROSITE" id="PS50109"/>
    </source>
</evidence>
<dbReference type="InterPro" id="IPR036097">
    <property type="entry name" value="HisK_dim/P_sf"/>
</dbReference>
<evidence type="ECO:0000256" key="5">
    <source>
        <dbReference type="ARBA" id="ARBA00022777"/>
    </source>
</evidence>
<dbReference type="InterPro" id="IPR005467">
    <property type="entry name" value="His_kinase_dom"/>
</dbReference>
<dbReference type="NCBIfam" id="TIGR00229">
    <property type="entry name" value="sensory_box"/>
    <property type="match status" value="4"/>
</dbReference>
<keyword evidence="14" id="KW-1185">Reference proteome</keyword>
<dbReference type="SMART" id="SM00388">
    <property type="entry name" value="HisKA"/>
    <property type="match status" value="1"/>
</dbReference>
<keyword evidence="3 6" id="KW-0597">Phosphoprotein</keyword>
<dbReference type="Pfam" id="PF00512">
    <property type="entry name" value="HisKA"/>
    <property type="match status" value="1"/>
</dbReference>
<dbReference type="InterPro" id="IPR035965">
    <property type="entry name" value="PAS-like_dom_sf"/>
</dbReference>
<dbReference type="Proteomes" id="UP001216907">
    <property type="component" value="Unassembled WGS sequence"/>
</dbReference>
<dbReference type="CDD" id="cd00130">
    <property type="entry name" value="PAS"/>
    <property type="match status" value="3"/>
</dbReference>
<dbReference type="RefSeq" id="WP_277863638.1">
    <property type="nucleotide sequence ID" value="NZ_JARRAG010000002.1"/>
</dbReference>
<evidence type="ECO:0000259" key="12">
    <source>
        <dbReference type="PROSITE" id="PS50113"/>
    </source>
</evidence>
<keyword evidence="4" id="KW-0808">Transferase</keyword>
<dbReference type="SUPFAM" id="SSF55785">
    <property type="entry name" value="PYP-like sensor domain (PAS domain)"/>
    <property type="match status" value="3"/>
</dbReference>
<dbReference type="InterPro" id="IPR001789">
    <property type="entry name" value="Sig_transdc_resp-reg_receiver"/>
</dbReference>
<dbReference type="PRINTS" id="PR00344">
    <property type="entry name" value="BCTRLSENSOR"/>
</dbReference>
<keyword evidence="8" id="KW-0472">Membrane</keyword>
<dbReference type="InterPro" id="IPR003018">
    <property type="entry name" value="GAF"/>
</dbReference>
<dbReference type="InterPro" id="IPR004358">
    <property type="entry name" value="Sig_transdc_His_kin-like_C"/>
</dbReference>
<dbReference type="SMART" id="SM00448">
    <property type="entry name" value="REC"/>
    <property type="match status" value="1"/>
</dbReference>
<dbReference type="SUPFAM" id="SSF55781">
    <property type="entry name" value="GAF domain-like"/>
    <property type="match status" value="1"/>
</dbReference>
<sequence length="1122" mass="120449">MTPLLAILSSPAGHDAVARPLGVAIGAGCLASALLLGRELLRGADESPRRFSRGIVRGLAAFAALAGAGALATALGLDVRDGLRLTLGAGQAVAAWAVAGGLAARAWRARGGSAPAAGAAGAGTASPAADLESLQEALDRARRDARWLQLFASRTEEGMIVTDARRRIEWVNEGFTRITGYEPAEVVGRIPGALLQGPGSDPSVRAFMGQRLRAEKPVRAEILNYAKSGRPYWAAMEIQPLFDAEGRLVNFLSVQTDVTERKRAERRLEAEYAVMRILGDCTRLDEASPHLLATIGRTLDFDVVAFWTWDRQARAPKPAGRPWISARLEAVGAGEAQAAALAASLVGPMERVWTSGAPAWVSEIAPDRPDEAEAAAPRARLALRSAVIVPVADSEKSALIGVLVLFSREPLARDEPLLQVLTTLGRQIGMFAERRKAVREQVEINARLNAMLDASTQSSILAVDPGGVITIFNTGAERMLGYAAGEMVGRSTPLILHDPAEVAGRAAELAAESGRPVQGFEALVARARRDGHDVREWTYIRKNGERIAVLLAVTAVRDPEGSLRGFLTIATDLSQRQAAERQVRSSEARLRRLVEANIFGVAFGEMTGALTDANDGFLDMLGYSRDDLIDGGVHWLNLVADTSTRWVRRCRVQLAKHGSCPPFEIVVRRKDGRTLPILLGLARLDEARTDARAPIVAFCLDLTERKALEDELRRHAADLAEADHRKNQFIAMLGHELRNPLAPIRNAVRILKQRGGDDPDLAWASDVIERQVGQLSHLVGDLLEIARVNRGKIRLQLSPTDVAAVVSAAVETSRPEIDAHRHRLTIAIPPAKTLVMADPIRMAQVLSNLLHNAAKYTDDGGTIRLSASVEGDRAVFRVRDDGIGIPAPMLDRVFDVFTQVDRTLDRSEGGLGLGLTLVRSLVEMHEGTVEARSEGLGLGSEFIVRLPIWMGQPAAEPDDAGDAADVAGPPAPATASTSPRRILVVDDNIGSAQSLAMILQYEGHEVQVAHDGPTALQIICSRAFDVVFMDIGLPGMDGYEVARNLRARAELAALPLVAVTGYAEDEARRLSHEVGFDHHLVKPVDPDAILAVVASLEWAEDAPADAVPGSLRNSASFAGEAE</sequence>
<dbReference type="PANTHER" id="PTHR43547:SF2">
    <property type="entry name" value="HYBRID SIGNAL TRANSDUCTION HISTIDINE KINASE C"/>
    <property type="match status" value="1"/>
</dbReference>
<comment type="caution">
    <text evidence="13">The sequence shown here is derived from an EMBL/GenBank/DDBJ whole genome shotgun (WGS) entry which is preliminary data.</text>
</comment>
<reference evidence="13 14" key="1">
    <citation type="submission" date="2023-03" db="EMBL/GenBank/DDBJ databases">
        <title>Paludisphaera mucosa sp. nov. a novel planctomycete from northern fen.</title>
        <authorList>
            <person name="Ivanova A."/>
        </authorList>
    </citation>
    <scope>NUCLEOTIDE SEQUENCE [LARGE SCALE GENOMIC DNA]</scope>
    <source>
        <strain evidence="13 14">Pla2</strain>
    </source>
</reference>
<feature type="domain" description="Response regulatory" evidence="10">
    <location>
        <begin position="981"/>
        <end position="1097"/>
    </location>
</feature>
<dbReference type="Gene3D" id="3.30.450.40">
    <property type="match status" value="1"/>
</dbReference>
<evidence type="ECO:0000256" key="6">
    <source>
        <dbReference type="PROSITE-ProRule" id="PRU00169"/>
    </source>
</evidence>
<dbReference type="PROSITE" id="PS50113">
    <property type="entry name" value="PAC"/>
    <property type="match status" value="3"/>
</dbReference>
<evidence type="ECO:0000256" key="2">
    <source>
        <dbReference type="ARBA" id="ARBA00012438"/>
    </source>
</evidence>
<feature type="domain" description="PAC" evidence="12">
    <location>
        <begin position="533"/>
        <end position="585"/>
    </location>
</feature>
<dbReference type="InterPro" id="IPR036890">
    <property type="entry name" value="HATPase_C_sf"/>
</dbReference>
<dbReference type="InterPro" id="IPR000700">
    <property type="entry name" value="PAS-assoc_C"/>
</dbReference>
<dbReference type="SUPFAM" id="SSF47384">
    <property type="entry name" value="Homodimeric domain of signal transducing histidine kinase"/>
    <property type="match status" value="1"/>
</dbReference>
<dbReference type="InterPro" id="IPR003661">
    <property type="entry name" value="HisK_dim/P_dom"/>
</dbReference>
<keyword evidence="5" id="KW-0418">Kinase</keyword>
<dbReference type="Pfam" id="PF00072">
    <property type="entry name" value="Response_reg"/>
    <property type="match status" value="1"/>
</dbReference>
<dbReference type="SMART" id="SM00387">
    <property type="entry name" value="HATPase_c"/>
    <property type="match status" value="1"/>
</dbReference>
<feature type="transmembrane region" description="Helical" evidence="8">
    <location>
        <begin position="58"/>
        <end position="77"/>
    </location>
</feature>
<accession>A0ABT6FIE4</accession>
<proteinExistence type="predicted"/>
<evidence type="ECO:0000256" key="8">
    <source>
        <dbReference type="SAM" id="Phobius"/>
    </source>
</evidence>
<evidence type="ECO:0000256" key="4">
    <source>
        <dbReference type="ARBA" id="ARBA00022679"/>
    </source>
</evidence>
<dbReference type="PANTHER" id="PTHR43547">
    <property type="entry name" value="TWO-COMPONENT HISTIDINE KINASE"/>
    <property type="match status" value="1"/>
</dbReference>
<dbReference type="PROSITE" id="PS50109">
    <property type="entry name" value="HIS_KIN"/>
    <property type="match status" value="1"/>
</dbReference>
<evidence type="ECO:0000256" key="3">
    <source>
        <dbReference type="ARBA" id="ARBA00022553"/>
    </source>
</evidence>
<evidence type="ECO:0000256" key="7">
    <source>
        <dbReference type="SAM" id="MobiDB-lite"/>
    </source>
</evidence>
<dbReference type="EC" id="2.7.13.3" evidence="2"/>